<dbReference type="AlphaFoldDB" id="A0A1Z4JPE9"/>
<gene>
    <name evidence="1" type="ORF">NIES2135_53910</name>
</gene>
<dbReference type="EMBL" id="AP018203">
    <property type="protein sequence ID" value="BAY58518.1"/>
    <property type="molecule type" value="Genomic_DNA"/>
</dbReference>
<organism evidence="1 2">
    <name type="scientific">Leptolyngbya boryana NIES-2135</name>
    <dbReference type="NCBI Taxonomy" id="1973484"/>
    <lineage>
        <taxon>Bacteria</taxon>
        <taxon>Bacillati</taxon>
        <taxon>Cyanobacteriota</taxon>
        <taxon>Cyanophyceae</taxon>
        <taxon>Leptolyngbyales</taxon>
        <taxon>Leptolyngbyaceae</taxon>
        <taxon>Leptolyngbya group</taxon>
        <taxon>Leptolyngbya</taxon>
    </lineage>
</organism>
<evidence type="ECO:0000313" key="1">
    <source>
        <dbReference type="EMBL" id="BAY58518.1"/>
    </source>
</evidence>
<sequence length="55" mass="6192">MRTLSSIALTFHLLAPVNDAFQVIPPPIVEVAQSAIELTVEVQERKRQLDYLSDQ</sequence>
<name>A0A1Z4JPE9_LEPBY</name>
<protein>
    <submittedName>
        <fullName evidence="1">Uncharacterized protein</fullName>
    </submittedName>
</protein>
<dbReference type="Proteomes" id="UP000217895">
    <property type="component" value="Chromosome"/>
</dbReference>
<evidence type="ECO:0000313" key="2">
    <source>
        <dbReference type="Proteomes" id="UP000217895"/>
    </source>
</evidence>
<proteinExistence type="predicted"/>
<accession>A0A1Z4JPE9</accession>
<keyword evidence="2" id="KW-1185">Reference proteome</keyword>
<reference evidence="1 2" key="1">
    <citation type="submission" date="2017-06" db="EMBL/GenBank/DDBJ databases">
        <title>Genome sequencing of cyanobaciteial culture collection at National Institute for Environmental Studies (NIES).</title>
        <authorList>
            <person name="Hirose Y."/>
            <person name="Shimura Y."/>
            <person name="Fujisawa T."/>
            <person name="Nakamura Y."/>
            <person name="Kawachi M."/>
        </authorList>
    </citation>
    <scope>NUCLEOTIDE SEQUENCE [LARGE SCALE GENOMIC DNA]</scope>
    <source>
        <strain evidence="1 2">NIES-2135</strain>
    </source>
</reference>